<evidence type="ECO:0000313" key="2">
    <source>
        <dbReference type="Proteomes" id="UP000281553"/>
    </source>
</evidence>
<dbReference type="PANTHER" id="PTHR12680">
    <property type="entry name" value="PUTATIVE HOMEODOMAIN TRANSCRIPTION FACTOR PHTF"/>
    <property type="match status" value="1"/>
</dbReference>
<dbReference type="PANTHER" id="PTHR12680:SF6">
    <property type="entry name" value="PROTEIN PHTF"/>
    <property type="match status" value="1"/>
</dbReference>
<organism evidence="1 2">
    <name type="scientific">Dibothriocephalus latus</name>
    <name type="common">Fish tapeworm</name>
    <name type="synonym">Diphyllobothrium latum</name>
    <dbReference type="NCBI Taxonomy" id="60516"/>
    <lineage>
        <taxon>Eukaryota</taxon>
        <taxon>Metazoa</taxon>
        <taxon>Spiralia</taxon>
        <taxon>Lophotrochozoa</taxon>
        <taxon>Platyhelminthes</taxon>
        <taxon>Cestoda</taxon>
        <taxon>Eucestoda</taxon>
        <taxon>Diphyllobothriidea</taxon>
        <taxon>Diphyllobothriidae</taxon>
        <taxon>Dibothriocephalus</taxon>
    </lineage>
</organism>
<accession>A0A3P6QWI5</accession>
<dbReference type="AlphaFoldDB" id="A0A3P6QWI5"/>
<dbReference type="EMBL" id="UYRU01018030">
    <property type="protein sequence ID" value="VDK53309.1"/>
    <property type="molecule type" value="Genomic_DNA"/>
</dbReference>
<dbReference type="OrthoDB" id="10066656at2759"/>
<evidence type="ECO:0000313" key="1">
    <source>
        <dbReference type="EMBL" id="VDK53309.1"/>
    </source>
</evidence>
<protein>
    <submittedName>
        <fullName evidence="1">Uncharacterized protein</fullName>
    </submittedName>
</protein>
<reference evidence="1 2" key="1">
    <citation type="submission" date="2018-11" db="EMBL/GenBank/DDBJ databases">
        <authorList>
            <consortium name="Pathogen Informatics"/>
        </authorList>
    </citation>
    <scope>NUCLEOTIDE SEQUENCE [LARGE SCALE GENOMIC DNA]</scope>
</reference>
<proteinExistence type="predicted"/>
<gene>
    <name evidence="1" type="ORF">DILT_LOCUS1959</name>
</gene>
<keyword evidence="2" id="KW-1185">Reference proteome</keyword>
<name>A0A3P6QWI5_DIBLA</name>
<dbReference type="InterPro" id="IPR039775">
    <property type="entry name" value="PHTF1/2"/>
</dbReference>
<feature type="non-terminal residue" evidence="1">
    <location>
        <position position="1"/>
    </location>
</feature>
<dbReference type="Proteomes" id="UP000281553">
    <property type="component" value="Unassembled WGS sequence"/>
</dbReference>
<dbReference type="GO" id="GO:0005783">
    <property type="term" value="C:endoplasmic reticulum"/>
    <property type="evidence" value="ECO:0007669"/>
    <property type="project" value="InterPro"/>
</dbReference>
<sequence length="105" mass="12073">RLLYAKHFFSLTSGHRARKCRIPHFRLNKVTHVKCWLTLRSYLKKQGPQRSVESIITAAFYLTFSLGLFVCAQVEFHTAPRLPTTQSIAGHAVDKRVYMNGPVRT</sequence>